<dbReference type="STRING" id="545696.HOLDEFILI_02624"/>
<dbReference type="HOGENOM" id="CLU_3136518_0_0_9"/>
<accession>B9Y9W8</accession>
<protein>
    <submittedName>
        <fullName evidence="1">Uncharacterized protein</fullName>
    </submittedName>
</protein>
<name>B9Y9W8_9FIRM</name>
<organism evidence="1 2">
    <name type="scientific">Holdemania filiformis DSM 12042</name>
    <dbReference type="NCBI Taxonomy" id="545696"/>
    <lineage>
        <taxon>Bacteria</taxon>
        <taxon>Bacillati</taxon>
        <taxon>Bacillota</taxon>
        <taxon>Erysipelotrichia</taxon>
        <taxon>Erysipelotrichales</taxon>
        <taxon>Erysipelotrichaceae</taxon>
        <taxon>Holdemania</taxon>
    </lineage>
</organism>
<sequence>MFHIDVPFLSVTRTACALIIRAGSEKSIIPQVYTGFHDDLTIDGRRPFC</sequence>
<reference evidence="1 2" key="2">
    <citation type="submission" date="2009-02" db="EMBL/GenBank/DDBJ databases">
        <title>Draft genome sequence of Holdemania filiformis DSM 12042.</title>
        <authorList>
            <person name="Sudarsanam P."/>
            <person name="Ley R."/>
            <person name="Guruge J."/>
            <person name="Turnbaugh P.J."/>
            <person name="Mahowald M."/>
            <person name="Liep D."/>
            <person name="Gordon J."/>
        </authorList>
    </citation>
    <scope>NUCLEOTIDE SEQUENCE [LARGE SCALE GENOMIC DNA]</scope>
    <source>
        <strain evidence="1 2">DSM 12042</strain>
    </source>
</reference>
<proteinExistence type="predicted"/>
<dbReference type="AlphaFoldDB" id="B9Y9W8"/>
<gene>
    <name evidence="1" type="ORF">HOLDEFILI_02624</name>
</gene>
<evidence type="ECO:0000313" key="1">
    <source>
        <dbReference type="EMBL" id="EEF67240.1"/>
    </source>
</evidence>
<comment type="caution">
    <text evidence="1">The sequence shown here is derived from an EMBL/GenBank/DDBJ whole genome shotgun (WGS) entry which is preliminary data.</text>
</comment>
<dbReference type="EMBL" id="ACCF01000156">
    <property type="protein sequence ID" value="EEF67240.1"/>
    <property type="molecule type" value="Genomic_DNA"/>
</dbReference>
<dbReference type="Proteomes" id="UP000005950">
    <property type="component" value="Unassembled WGS sequence"/>
</dbReference>
<reference evidence="1 2" key="1">
    <citation type="submission" date="2008-12" db="EMBL/GenBank/DDBJ databases">
        <authorList>
            <person name="Fulton L."/>
            <person name="Clifton S."/>
            <person name="Fulton B."/>
            <person name="Xu J."/>
            <person name="Minx P."/>
            <person name="Pepin K.H."/>
            <person name="Johnson M."/>
            <person name="Bhonagiri V."/>
            <person name="Nash W.E."/>
            <person name="Mardis E.R."/>
            <person name="Wilson R.K."/>
        </authorList>
    </citation>
    <scope>NUCLEOTIDE SEQUENCE [LARGE SCALE GENOMIC DNA]</scope>
    <source>
        <strain evidence="1 2">DSM 12042</strain>
    </source>
</reference>
<evidence type="ECO:0000313" key="2">
    <source>
        <dbReference type="Proteomes" id="UP000005950"/>
    </source>
</evidence>